<dbReference type="RefSeq" id="WP_136723587.1">
    <property type="nucleotide sequence ID" value="NZ_SUMC01000009.1"/>
</dbReference>
<dbReference type="EC" id="2.1.1.-" evidence="6"/>
<protein>
    <recommendedName>
        <fullName evidence="6">S-adenosyl-L-methionine-dependent methyltransferase</fullName>
        <ecNumber evidence="6">2.1.1.-</ecNumber>
    </recommendedName>
</protein>
<dbReference type="PANTHER" id="PTHR43619:SF2">
    <property type="entry name" value="S-ADENOSYL-L-METHIONINE-DEPENDENT METHYLTRANSFERASES SUPERFAMILY PROTEIN"/>
    <property type="match status" value="1"/>
</dbReference>
<keyword evidence="8" id="KW-1185">Reference proteome</keyword>
<dbReference type="InterPro" id="IPR029063">
    <property type="entry name" value="SAM-dependent_MTases_sf"/>
</dbReference>
<sequence>MSTNGQPSSTALTAAAARAAHLIVDQPPVIFADTLAESLLSDQAEQLLGYHRAHGNHLVLATARAQVTCRSRYTEDRVAESIRAGIRQYVILGAGLDTFAYRSELAPQVRIFEVDHPATQQDKKHRLTAANIPIPDNVTHVAQDFESETLADGLATNGFDPSRPSIIAWLGVSMYLTHTAISETLSAIGGFAPGTEIIMDYMLPKSLRDATAQTYVDLVAPNAAERGEPWLTFLDPQELTTLLSGHGFQLIEHVRQHDMLHAAEWDRQDTLKPSDLSCIAHARVRGPRDNSTGQPE</sequence>
<dbReference type="Gene3D" id="3.40.50.150">
    <property type="entry name" value="Vaccinia Virus protein VP39"/>
    <property type="match status" value="1"/>
</dbReference>
<name>A0A4U0SPR3_9ACTN</name>
<evidence type="ECO:0000256" key="5">
    <source>
        <dbReference type="ARBA" id="ARBA00022691"/>
    </source>
</evidence>
<dbReference type="Pfam" id="PF04072">
    <property type="entry name" value="LCM"/>
    <property type="match status" value="1"/>
</dbReference>
<comment type="caution">
    <text evidence="7">The sequence shown here is derived from an EMBL/GenBank/DDBJ whole genome shotgun (WGS) entry which is preliminary data.</text>
</comment>
<dbReference type="GO" id="GO:0032259">
    <property type="term" value="P:methylation"/>
    <property type="evidence" value="ECO:0007669"/>
    <property type="project" value="UniProtKB-KW"/>
</dbReference>
<evidence type="ECO:0000256" key="4">
    <source>
        <dbReference type="ARBA" id="ARBA00022679"/>
    </source>
</evidence>
<evidence type="ECO:0000256" key="2">
    <source>
        <dbReference type="ARBA" id="ARBA00008138"/>
    </source>
</evidence>
<dbReference type="OrthoDB" id="9806164at2"/>
<evidence type="ECO:0000256" key="3">
    <source>
        <dbReference type="ARBA" id="ARBA00022603"/>
    </source>
</evidence>
<dbReference type="Proteomes" id="UP000305778">
    <property type="component" value="Unassembled WGS sequence"/>
</dbReference>
<dbReference type="SUPFAM" id="SSF53335">
    <property type="entry name" value="S-adenosyl-L-methionine-dependent methyltransferases"/>
    <property type="match status" value="1"/>
</dbReference>
<dbReference type="InterPro" id="IPR011610">
    <property type="entry name" value="SAM_mthyl_Trfase_ML2640-like"/>
</dbReference>
<gene>
    <name evidence="7" type="ORF">FCI23_12470</name>
</gene>
<dbReference type="GO" id="GO:0008168">
    <property type="term" value="F:methyltransferase activity"/>
    <property type="evidence" value="ECO:0007669"/>
    <property type="project" value="UniProtKB-UniRule"/>
</dbReference>
<evidence type="ECO:0000313" key="7">
    <source>
        <dbReference type="EMBL" id="TKA11173.1"/>
    </source>
</evidence>
<comment type="similarity">
    <text evidence="2 6">Belongs to the UPF0677 family.</text>
</comment>
<dbReference type="InterPro" id="IPR007213">
    <property type="entry name" value="Ppm1/Ppm2/Tcmp"/>
</dbReference>
<evidence type="ECO:0000256" key="6">
    <source>
        <dbReference type="RuleBase" id="RU362030"/>
    </source>
</evidence>
<dbReference type="PANTHER" id="PTHR43619">
    <property type="entry name" value="S-ADENOSYL-L-METHIONINE-DEPENDENT METHYLTRANSFERASE YKTD-RELATED"/>
    <property type="match status" value="1"/>
</dbReference>
<comment type="function">
    <text evidence="1 6">Exhibits S-adenosyl-L-methionine-dependent methyltransferase activity.</text>
</comment>
<keyword evidence="3 6" id="KW-0489">Methyltransferase</keyword>
<proteinExistence type="inferred from homology"/>
<keyword evidence="4 7" id="KW-0808">Transferase</keyword>
<organism evidence="7 8">
    <name type="scientific">Actinacidiphila oryziradicis</name>
    <dbReference type="NCBI Taxonomy" id="2571141"/>
    <lineage>
        <taxon>Bacteria</taxon>
        <taxon>Bacillati</taxon>
        <taxon>Actinomycetota</taxon>
        <taxon>Actinomycetes</taxon>
        <taxon>Kitasatosporales</taxon>
        <taxon>Streptomycetaceae</taxon>
        <taxon>Actinacidiphila</taxon>
    </lineage>
</organism>
<evidence type="ECO:0000313" key="8">
    <source>
        <dbReference type="Proteomes" id="UP000305778"/>
    </source>
</evidence>
<dbReference type="EMBL" id="SUMC01000009">
    <property type="protein sequence ID" value="TKA11173.1"/>
    <property type="molecule type" value="Genomic_DNA"/>
</dbReference>
<dbReference type="AlphaFoldDB" id="A0A4U0SPR3"/>
<evidence type="ECO:0000256" key="1">
    <source>
        <dbReference type="ARBA" id="ARBA00003907"/>
    </source>
</evidence>
<keyword evidence="5 6" id="KW-0949">S-adenosyl-L-methionine</keyword>
<accession>A0A4U0SPR3</accession>
<reference evidence="7 8" key="1">
    <citation type="submission" date="2019-04" db="EMBL/GenBank/DDBJ databases">
        <title>Streptomyces oryziradicis sp. nov., a novel actinomycete isolated from rhizosphere soil of rice (Oryza sativa L.).</title>
        <authorList>
            <person name="Li C."/>
        </authorList>
    </citation>
    <scope>NUCLEOTIDE SEQUENCE [LARGE SCALE GENOMIC DNA]</scope>
    <source>
        <strain evidence="7 8">NEAU-C40</strain>
    </source>
</reference>
<dbReference type="NCBIfam" id="TIGR00027">
    <property type="entry name" value="mthyl_TIGR00027"/>
    <property type="match status" value="1"/>
</dbReference>